<dbReference type="GO" id="GO:0032422">
    <property type="term" value="F:purine-rich negative regulatory element binding"/>
    <property type="evidence" value="ECO:0007669"/>
    <property type="project" value="InterPro"/>
</dbReference>
<evidence type="ECO:0000256" key="2">
    <source>
        <dbReference type="ARBA" id="ARBA00023125"/>
    </source>
</evidence>
<reference evidence="3" key="2">
    <citation type="submission" date="2021-04" db="EMBL/GenBank/DDBJ databases">
        <authorList>
            <person name="Gilroy R."/>
        </authorList>
    </citation>
    <scope>NUCLEOTIDE SEQUENCE</scope>
    <source>
        <strain evidence="3">8470</strain>
    </source>
</reference>
<comment type="similarity">
    <text evidence="1">Belongs to the PUR DNA-binding protein family.</text>
</comment>
<dbReference type="GO" id="GO:0000977">
    <property type="term" value="F:RNA polymerase II transcription regulatory region sequence-specific DNA binding"/>
    <property type="evidence" value="ECO:0007669"/>
    <property type="project" value="InterPro"/>
</dbReference>
<proteinExistence type="inferred from homology"/>
<evidence type="ECO:0000256" key="1">
    <source>
        <dbReference type="ARBA" id="ARBA00009251"/>
    </source>
</evidence>
<accession>A0A948TMB1</accession>
<evidence type="ECO:0000313" key="4">
    <source>
        <dbReference type="Proteomes" id="UP000784286"/>
    </source>
</evidence>
<protein>
    <submittedName>
        <fullName evidence="3">PUR family DNA/RNA-binding protein</fullName>
    </submittedName>
</protein>
<comment type="caution">
    <text evidence="3">The sequence shown here is derived from an EMBL/GenBank/DDBJ whole genome shotgun (WGS) entry which is preliminary data.</text>
</comment>
<keyword evidence="2" id="KW-0238">DNA-binding</keyword>
<reference evidence="3" key="1">
    <citation type="journal article" date="2021" name="PeerJ">
        <title>Extensive microbial diversity within the chicken gut microbiome revealed by metagenomics and culture.</title>
        <authorList>
            <person name="Gilroy R."/>
            <person name="Ravi A."/>
            <person name="Getino M."/>
            <person name="Pursley I."/>
            <person name="Horton D.L."/>
            <person name="Alikhan N.F."/>
            <person name="Baker D."/>
            <person name="Gharbi K."/>
            <person name="Hall N."/>
            <person name="Watson M."/>
            <person name="Adriaenssens E.M."/>
            <person name="Foster-Nyarko E."/>
            <person name="Jarju S."/>
            <person name="Secka A."/>
            <person name="Antonio M."/>
            <person name="Oren A."/>
            <person name="Chaudhuri R.R."/>
            <person name="La Ragione R."/>
            <person name="Hildebrand F."/>
            <person name="Pallen M.J."/>
        </authorList>
    </citation>
    <scope>NUCLEOTIDE SEQUENCE</scope>
    <source>
        <strain evidence="3">8470</strain>
    </source>
</reference>
<dbReference type="Proteomes" id="UP000784286">
    <property type="component" value="Unassembled WGS sequence"/>
</dbReference>
<gene>
    <name evidence="3" type="ORF">H9928_05145</name>
</gene>
<dbReference type="Gene3D" id="3.10.450.700">
    <property type="match status" value="1"/>
</dbReference>
<dbReference type="AlphaFoldDB" id="A0A948TMB1"/>
<organism evidence="3 4">
    <name type="scientific">Candidatus Phocaeicola excrementipullorum</name>
    <dbReference type="NCBI Taxonomy" id="2838731"/>
    <lineage>
        <taxon>Bacteria</taxon>
        <taxon>Pseudomonadati</taxon>
        <taxon>Bacteroidota</taxon>
        <taxon>Bacteroidia</taxon>
        <taxon>Bacteroidales</taxon>
        <taxon>Bacteroidaceae</taxon>
        <taxon>Phocaeicola</taxon>
    </lineage>
</organism>
<evidence type="ECO:0000313" key="3">
    <source>
        <dbReference type="EMBL" id="MBU3855934.1"/>
    </source>
</evidence>
<name>A0A948TMB1_9BACT</name>
<dbReference type="SMART" id="SM00712">
    <property type="entry name" value="PUR"/>
    <property type="match status" value="1"/>
</dbReference>
<dbReference type="Pfam" id="PF11680">
    <property type="entry name" value="DUF3276"/>
    <property type="match status" value="1"/>
</dbReference>
<sequence>MEELKKKTTASEADKEIVFSKAIKAGKRIYYLDVKRNRKDEMFLAITESKKIVLGEGNDSQVNFEKHKIFLYKEDFEKFMDGLKQAIQFIEQEQGPVYGQTHIADTNNLGKNALTPDANEIKIDIDF</sequence>
<dbReference type="InterPro" id="IPR006628">
    <property type="entry name" value="PUR-bd_fam"/>
</dbReference>
<dbReference type="EMBL" id="JAHLFJ010000047">
    <property type="protein sequence ID" value="MBU3855934.1"/>
    <property type="molecule type" value="Genomic_DNA"/>
</dbReference>